<proteinExistence type="predicted"/>
<dbReference type="PROSITE" id="PS51257">
    <property type="entry name" value="PROKAR_LIPOPROTEIN"/>
    <property type="match status" value="1"/>
</dbReference>
<accession>A0A5Q2TLV7</accession>
<dbReference type="Gene3D" id="2.60.40.2360">
    <property type="entry name" value="Intracellular proteinase inhibitor BsuPI"/>
    <property type="match status" value="1"/>
</dbReference>
<keyword evidence="2" id="KW-0732">Signal</keyword>
<keyword evidence="5" id="KW-1185">Reference proteome</keyword>
<sequence>MKKYVSLISIMLIILLMACGTDTNQEDTGDSEPVNTPVDSTEEESSETEDLSSIMENLELQVAAEQQGTGIDFTFQLTNKNENTVDLMFTSGQQFEIKLYQADKIVYQYSEGQMFTQAIVEESLAPGEMKNWTESWEMSQSLDPGEYEVEMTLIPAEVNGQEIDGEPLQQTISITLEEMEADNSTDGPFRSVKAEGANGEYTVTGEVDTSVGVTYYEVEDGHNYLVEQTEIPVEGDGWQEFEINVSIAEELLPQNGAVVMLLYTEDRSEQMPVQLDVTP</sequence>
<feature type="signal peptide" evidence="2">
    <location>
        <begin position="1"/>
        <end position="18"/>
    </location>
</feature>
<dbReference type="InterPro" id="IPR038144">
    <property type="entry name" value="IPI"/>
</dbReference>
<dbReference type="RefSeq" id="WP_153791958.1">
    <property type="nucleotide sequence ID" value="NZ_CP045915.1"/>
</dbReference>
<name>A0A5Q2TLV7_9BACI</name>
<reference evidence="4 5" key="1">
    <citation type="submission" date="2019-11" db="EMBL/GenBank/DDBJ databases">
        <title>Gracilibacillus salitolerans sp. nov., a moderate halophile isolated from a saline soil in northwest China.</title>
        <authorList>
            <person name="Gan L."/>
        </authorList>
    </citation>
    <scope>NUCLEOTIDE SEQUENCE [LARGE SCALE GENOMIC DNA]</scope>
    <source>
        <strain evidence="4 5">SCU50</strain>
    </source>
</reference>
<gene>
    <name evidence="4" type="ORF">GI584_17015</name>
</gene>
<evidence type="ECO:0000256" key="2">
    <source>
        <dbReference type="SAM" id="SignalP"/>
    </source>
</evidence>
<evidence type="ECO:0000313" key="4">
    <source>
        <dbReference type="EMBL" id="QGH35645.1"/>
    </source>
</evidence>
<dbReference type="AlphaFoldDB" id="A0A5Q2TLV7"/>
<dbReference type="InterPro" id="IPR020481">
    <property type="entry name" value="Intracell_prot_inh_BsuPI"/>
</dbReference>
<dbReference type="Pfam" id="PF12690">
    <property type="entry name" value="BsuPI"/>
    <property type="match status" value="1"/>
</dbReference>
<dbReference type="KEGG" id="grc:GI584_17015"/>
<organism evidence="4 5">
    <name type="scientific">Gracilibacillus salitolerans</name>
    <dbReference type="NCBI Taxonomy" id="2663022"/>
    <lineage>
        <taxon>Bacteria</taxon>
        <taxon>Bacillati</taxon>
        <taxon>Bacillota</taxon>
        <taxon>Bacilli</taxon>
        <taxon>Bacillales</taxon>
        <taxon>Bacillaceae</taxon>
        <taxon>Gracilibacillus</taxon>
    </lineage>
</organism>
<feature type="region of interest" description="Disordered" evidence="1">
    <location>
        <begin position="24"/>
        <end position="47"/>
    </location>
</feature>
<dbReference type="EMBL" id="CP045915">
    <property type="protein sequence ID" value="QGH35645.1"/>
    <property type="molecule type" value="Genomic_DNA"/>
</dbReference>
<evidence type="ECO:0000256" key="1">
    <source>
        <dbReference type="SAM" id="MobiDB-lite"/>
    </source>
</evidence>
<dbReference type="Proteomes" id="UP000339690">
    <property type="component" value="Chromosome"/>
</dbReference>
<feature type="domain" description="Intracellular proteinase inhibitor BsuPI" evidence="3">
    <location>
        <begin position="58"/>
        <end position="153"/>
    </location>
</feature>
<evidence type="ECO:0000259" key="3">
    <source>
        <dbReference type="Pfam" id="PF12690"/>
    </source>
</evidence>
<feature type="chain" id="PRO_5039478517" description="Intracellular proteinase inhibitor BsuPI domain-containing protein" evidence="2">
    <location>
        <begin position="19"/>
        <end position="279"/>
    </location>
</feature>
<protein>
    <recommendedName>
        <fullName evidence="3">Intracellular proteinase inhibitor BsuPI domain-containing protein</fullName>
    </recommendedName>
</protein>
<evidence type="ECO:0000313" key="5">
    <source>
        <dbReference type="Proteomes" id="UP000339690"/>
    </source>
</evidence>